<feature type="signal peptide" evidence="1">
    <location>
        <begin position="1"/>
        <end position="15"/>
    </location>
</feature>
<reference evidence="2 3" key="1">
    <citation type="submission" date="2019-12" db="EMBL/GenBank/DDBJ databases">
        <title>Chromosome-level assembly of the Caenorhabditis remanei genome.</title>
        <authorList>
            <person name="Teterina A.A."/>
            <person name="Willis J.H."/>
            <person name="Phillips P.C."/>
        </authorList>
    </citation>
    <scope>NUCLEOTIDE SEQUENCE [LARGE SCALE GENOMIC DNA]</scope>
    <source>
        <strain evidence="2 3">PX506</strain>
        <tissue evidence="2">Whole organism</tissue>
    </source>
</reference>
<accession>A0A6A5GYK4</accession>
<dbReference type="AlphaFoldDB" id="A0A6A5GYK4"/>
<name>A0A6A5GYK4_CAERE</name>
<comment type="caution">
    <text evidence="2">The sequence shown here is derived from an EMBL/GenBank/DDBJ whole genome shotgun (WGS) entry which is preliminary data.</text>
</comment>
<dbReference type="Proteomes" id="UP000483820">
    <property type="component" value="Chromosome IV"/>
</dbReference>
<evidence type="ECO:0000313" key="3">
    <source>
        <dbReference type="Proteomes" id="UP000483820"/>
    </source>
</evidence>
<dbReference type="KEGG" id="crq:GCK72_016123"/>
<dbReference type="EMBL" id="WUAV01000004">
    <property type="protein sequence ID" value="KAF1759656.1"/>
    <property type="molecule type" value="Genomic_DNA"/>
</dbReference>
<proteinExistence type="predicted"/>
<sequence>MRILLAVLLCHVAWATVIVVPGDDDVEWCAQAKCTESQMCIMIQETQEVQCMPPQQAMEFVKIHASRQQGGSQTAQIKTRADTTPVKAHQTHCTRSELMRMGGRLVKWFKDIHSAEAGTDRTMKCEYSDDLGRSGVLGSGGGGGVDGFLKMKFWNF</sequence>
<protein>
    <submittedName>
        <fullName evidence="2">Uncharacterized protein</fullName>
    </submittedName>
</protein>
<dbReference type="RefSeq" id="XP_003094811.2">
    <property type="nucleotide sequence ID" value="XM_003094763.2"/>
</dbReference>
<evidence type="ECO:0000256" key="1">
    <source>
        <dbReference type="SAM" id="SignalP"/>
    </source>
</evidence>
<gene>
    <name evidence="2" type="ORF">GCK72_016123</name>
</gene>
<keyword evidence="1" id="KW-0732">Signal</keyword>
<dbReference type="GeneID" id="9805842"/>
<evidence type="ECO:0000313" key="2">
    <source>
        <dbReference type="EMBL" id="KAF1759656.1"/>
    </source>
</evidence>
<dbReference type="CTD" id="9805842"/>
<feature type="chain" id="PRO_5025512636" evidence="1">
    <location>
        <begin position="16"/>
        <end position="156"/>
    </location>
</feature>
<organism evidence="2 3">
    <name type="scientific">Caenorhabditis remanei</name>
    <name type="common">Caenorhabditis vulgaris</name>
    <dbReference type="NCBI Taxonomy" id="31234"/>
    <lineage>
        <taxon>Eukaryota</taxon>
        <taxon>Metazoa</taxon>
        <taxon>Ecdysozoa</taxon>
        <taxon>Nematoda</taxon>
        <taxon>Chromadorea</taxon>
        <taxon>Rhabditida</taxon>
        <taxon>Rhabditina</taxon>
        <taxon>Rhabditomorpha</taxon>
        <taxon>Rhabditoidea</taxon>
        <taxon>Rhabditidae</taxon>
        <taxon>Peloderinae</taxon>
        <taxon>Caenorhabditis</taxon>
    </lineage>
</organism>